<gene>
    <name evidence="2" type="ORF">M1B79_01085</name>
</gene>
<reference evidence="2" key="2">
    <citation type="submission" date="2022-04" db="EMBL/GenBank/DDBJ databases">
        <authorList>
            <person name="Fokt H."/>
            <person name="Baines J."/>
        </authorList>
    </citation>
    <scope>NUCLEOTIDE SEQUENCE</scope>
    <source>
        <strain evidence="2">KH365_2</strain>
    </source>
</reference>
<organism evidence="2 3">
    <name type="scientific">Bacteroides muris</name>
    <name type="common">ex Fokt et al. 2023</name>
    <dbReference type="NCBI Taxonomy" id="2937417"/>
    <lineage>
        <taxon>Bacteria</taxon>
        <taxon>Pseudomonadati</taxon>
        <taxon>Bacteroidota</taxon>
        <taxon>Bacteroidia</taxon>
        <taxon>Bacteroidales</taxon>
        <taxon>Bacteroidaceae</taxon>
        <taxon>Bacteroides</taxon>
    </lineage>
</organism>
<accession>A0A9X2NMQ1</accession>
<dbReference type="EMBL" id="JAMZED010000001">
    <property type="protein sequence ID" value="MCR6503301.1"/>
    <property type="molecule type" value="Genomic_DNA"/>
</dbReference>
<dbReference type="RefSeq" id="WP_257930443.1">
    <property type="nucleotide sequence ID" value="NZ_JAMZED010000001.1"/>
</dbReference>
<feature type="signal peptide" evidence="1">
    <location>
        <begin position="1"/>
        <end position="21"/>
    </location>
</feature>
<comment type="caution">
    <text evidence="2">The sequence shown here is derived from an EMBL/GenBank/DDBJ whole genome shotgun (WGS) entry which is preliminary data.</text>
</comment>
<name>A0A9X2NMQ1_9BACE</name>
<dbReference type="Gene3D" id="2.40.160.20">
    <property type="match status" value="1"/>
</dbReference>
<proteinExistence type="predicted"/>
<protein>
    <submittedName>
        <fullName evidence="2">Outer membrane beta-barrel protein</fullName>
    </submittedName>
</protein>
<keyword evidence="1" id="KW-0732">Signal</keyword>
<evidence type="ECO:0000256" key="1">
    <source>
        <dbReference type="SAM" id="SignalP"/>
    </source>
</evidence>
<sequence>MIRTTLFFLIIGLTVCTFCKAQDMPVLPQEKFRHHEFSVGYGFLPITDANSIAEECFAPALSFGVYTRKKTNYYGALNISYVYRFNRKTSLGITGGITGNKGTAGSFYEALDENTKDNRRYLYVLPTFRWHWFTRPKFSLYSLAGLGAYFLRNSFGEEVFHKTKFAYQFSYLGIEYGSRFAFFTEFGVGYTGTIAAGGRYRF</sequence>
<dbReference type="AlphaFoldDB" id="A0A9X2NMQ1"/>
<evidence type="ECO:0000313" key="3">
    <source>
        <dbReference type="Proteomes" id="UP001143192"/>
    </source>
</evidence>
<feature type="chain" id="PRO_5040857272" evidence="1">
    <location>
        <begin position="22"/>
        <end position="202"/>
    </location>
</feature>
<dbReference type="Proteomes" id="UP001143192">
    <property type="component" value="Unassembled WGS sequence"/>
</dbReference>
<evidence type="ECO:0000313" key="2">
    <source>
        <dbReference type="EMBL" id="MCR6503301.1"/>
    </source>
</evidence>
<keyword evidence="3" id="KW-1185">Reference proteome</keyword>
<reference evidence="2" key="1">
    <citation type="journal article" date="2022" name="Arch. Microbiol.">
        <title>Bacteroides muris sp. nov. isolated from the cecum of wild-derived house mice.</title>
        <authorList>
            <person name="Fokt H."/>
            <person name="Unni R."/>
            <person name="Repnik U."/>
            <person name="Schmitz R.A."/>
            <person name="Bramkamp M."/>
            <person name="Baines J.F."/>
            <person name="Unterweger D."/>
        </authorList>
    </citation>
    <scope>NUCLEOTIDE SEQUENCE</scope>
    <source>
        <strain evidence="2">KH365_2</strain>
    </source>
</reference>